<dbReference type="Proteomes" id="UP000324800">
    <property type="component" value="Unassembled WGS sequence"/>
</dbReference>
<evidence type="ECO:0000256" key="1">
    <source>
        <dbReference type="SAM" id="MobiDB-lite"/>
    </source>
</evidence>
<dbReference type="EMBL" id="SNRW01015253">
    <property type="protein sequence ID" value="KAA6370574.1"/>
    <property type="molecule type" value="Genomic_DNA"/>
</dbReference>
<gene>
    <name evidence="2" type="ORF">EZS28_033900</name>
</gene>
<evidence type="ECO:0000313" key="2">
    <source>
        <dbReference type="EMBL" id="KAA6370574.1"/>
    </source>
</evidence>
<feature type="compositionally biased region" description="Basic and acidic residues" evidence="1">
    <location>
        <begin position="125"/>
        <end position="141"/>
    </location>
</feature>
<dbReference type="OrthoDB" id="2897838at2759"/>
<organism evidence="2 3">
    <name type="scientific">Streblomastix strix</name>
    <dbReference type="NCBI Taxonomy" id="222440"/>
    <lineage>
        <taxon>Eukaryota</taxon>
        <taxon>Metamonada</taxon>
        <taxon>Preaxostyla</taxon>
        <taxon>Oxymonadida</taxon>
        <taxon>Streblomastigidae</taxon>
        <taxon>Streblomastix</taxon>
    </lineage>
</organism>
<proteinExistence type="predicted"/>
<feature type="non-terminal residue" evidence="2">
    <location>
        <position position="1"/>
    </location>
</feature>
<comment type="caution">
    <text evidence="2">The sequence shown here is derived from an EMBL/GenBank/DDBJ whole genome shotgun (WGS) entry which is preliminary data.</text>
</comment>
<protein>
    <submittedName>
        <fullName evidence="2">Uncharacterized protein</fullName>
    </submittedName>
</protein>
<evidence type="ECO:0000313" key="3">
    <source>
        <dbReference type="Proteomes" id="UP000324800"/>
    </source>
</evidence>
<reference evidence="2 3" key="1">
    <citation type="submission" date="2019-03" db="EMBL/GenBank/DDBJ databases">
        <title>Single cell metagenomics reveals metabolic interactions within the superorganism composed of flagellate Streblomastix strix and complex community of Bacteroidetes bacteria on its surface.</title>
        <authorList>
            <person name="Treitli S.C."/>
            <person name="Kolisko M."/>
            <person name="Husnik F."/>
            <person name="Keeling P."/>
            <person name="Hampl V."/>
        </authorList>
    </citation>
    <scope>NUCLEOTIDE SEQUENCE [LARGE SCALE GENOMIC DNA]</scope>
    <source>
        <strain evidence="2">ST1C</strain>
    </source>
</reference>
<feature type="region of interest" description="Disordered" evidence="1">
    <location>
        <begin position="124"/>
        <end position="146"/>
    </location>
</feature>
<name>A0A5J4UK15_9EUKA</name>
<dbReference type="AlphaFoldDB" id="A0A5J4UK15"/>
<accession>A0A5J4UK15</accession>
<sequence length="271" mass="30782">RRKSEHQGCGICYRRAELRKDVAGGCIIAHEDIVQNTNISSVQEHLEMQLQDGQKITRRIDMVMGENQGELADVLRDDSNKLSINRGCIGNELGCQLGTSNNEGGTNLQDRGMGQIMDTQILQPARDDSDPDGVKEPERFYSDGQLHPNCEKDQETCFGEQPETGNGTYSRVQECNCGLSEPNCSKQEYYVKQKVLDQALAILRLIVWLDIFASRTNKRLRSYCNLLPDHQAYAVNVRYLKYLGLQGRTMQKQFQQYHVGKSKYGRSGQRR</sequence>